<dbReference type="AlphaFoldDB" id="A0A0G0TW69"/>
<organism evidence="2 3">
    <name type="scientific">Candidatus Nomurabacteria bacterium GW2011_GWF2_40_12</name>
    <dbReference type="NCBI Taxonomy" id="1618776"/>
    <lineage>
        <taxon>Bacteria</taxon>
        <taxon>Candidatus Nomuraibacteriota</taxon>
    </lineage>
</organism>
<keyword evidence="1" id="KW-1133">Transmembrane helix</keyword>
<evidence type="ECO:0000313" key="2">
    <source>
        <dbReference type="EMBL" id="KKR42197.1"/>
    </source>
</evidence>
<evidence type="ECO:0000313" key="3">
    <source>
        <dbReference type="Proteomes" id="UP000034301"/>
    </source>
</evidence>
<keyword evidence="1" id="KW-0472">Membrane</keyword>
<gene>
    <name evidence="2" type="ORF">UT78_C0017G0006</name>
</gene>
<evidence type="ECO:0000256" key="1">
    <source>
        <dbReference type="SAM" id="Phobius"/>
    </source>
</evidence>
<dbReference type="Proteomes" id="UP000034301">
    <property type="component" value="Unassembled WGS sequence"/>
</dbReference>
<proteinExistence type="predicted"/>
<keyword evidence="1" id="KW-0812">Transmembrane</keyword>
<evidence type="ECO:0008006" key="4">
    <source>
        <dbReference type="Google" id="ProtNLM"/>
    </source>
</evidence>
<accession>A0A0G0TW69</accession>
<feature type="transmembrane region" description="Helical" evidence="1">
    <location>
        <begin position="14"/>
        <end position="40"/>
    </location>
</feature>
<sequence>MVKEKIAKMFESKIFVGILYGIGIVIILLLVLSAGISIGFRKASFGRAWGENYERNFGMRPERSMLMLGKENFPNAHGAIGKIIKIELPTLIVQDKDSTEKVILAANDTQVQRMRENITANDLKINDFLVVIGSPNEQGQIEAKLIRLVPSPELMMSTGF</sequence>
<comment type="caution">
    <text evidence="2">The sequence shown here is derived from an EMBL/GenBank/DDBJ whole genome shotgun (WGS) entry which is preliminary data.</text>
</comment>
<reference evidence="2 3" key="1">
    <citation type="journal article" date="2015" name="Nature">
        <title>rRNA introns, odd ribosomes, and small enigmatic genomes across a large radiation of phyla.</title>
        <authorList>
            <person name="Brown C.T."/>
            <person name="Hug L.A."/>
            <person name="Thomas B.C."/>
            <person name="Sharon I."/>
            <person name="Castelle C.J."/>
            <person name="Singh A."/>
            <person name="Wilkins M.J."/>
            <person name="Williams K.H."/>
            <person name="Banfield J.F."/>
        </authorList>
    </citation>
    <scope>NUCLEOTIDE SEQUENCE [LARGE SCALE GENOMIC DNA]</scope>
</reference>
<name>A0A0G0TW69_9BACT</name>
<protein>
    <recommendedName>
        <fullName evidence="4">DUF5666 domain-containing protein</fullName>
    </recommendedName>
</protein>
<dbReference type="EMBL" id="LBYC01000017">
    <property type="protein sequence ID" value="KKR42197.1"/>
    <property type="molecule type" value="Genomic_DNA"/>
</dbReference>